<dbReference type="OrthoDB" id="9986204at2"/>
<evidence type="ECO:0000313" key="2">
    <source>
        <dbReference type="EMBL" id="EPH43954.1"/>
    </source>
</evidence>
<feature type="chain" id="PRO_5004525121" evidence="1">
    <location>
        <begin position="26"/>
        <end position="96"/>
    </location>
</feature>
<dbReference type="Proteomes" id="UP000014629">
    <property type="component" value="Unassembled WGS sequence"/>
</dbReference>
<dbReference type="EMBL" id="AOPZ01000126">
    <property type="protein sequence ID" value="EPH43954.1"/>
    <property type="molecule type" value="Genomic_DNA"/>
</dbReference>
<dbReference type="AlphaFoldDB" id="S3ZME7"/>
<accession>S3ZME7</accession>
<name>S3ZME7_9ACTN</name>
<organism evidence="2 3">
    <name type="scientific">Streptomyces aurantiacus JA 4570</name>
    <dbReference type="NCBI Taxonomy" id="1286094"/>
    <lineage>
        <taxon>Bacteria</taxon>
        <taxon>Bacillati</taxon>
        <taxon>Actinomycetota</taxon>
        <taxon>Actinomycetes</taxon>
        <taxon>Kitasatosporales</taxon>
        <taxon>Streptomycetaceae</taxon>
        <taxon>Streptomyces</taxon>
        <taxon>Streptomyces aurantiacus group</taxon>
    </lineage>
</organism>
<dbReference type="RefSeq" id="WP_016641121.1">
    <property type="nucleotide sequence ID" value="NZ_AOPZ01000126.1"/>
</dbReference>
<evidence type="ECO:0000256" key="1">
    <source>
        <dbReference type="SAM" id="SignalP"/>
    </source>
</evidence>
<feature type="signal peptide" evidence="1">
    <location>
        <begin position="1"/>
        <end position="25"/>
    </location>
</feature>
<dbReference type="PATRIC" id="fig|1286094.4.peg.2962"/>
<proteinExistence type="predicted"/>
<gene>
    <name evidence="2" type="ORF">STRAU_2993</name>
</gene>
<protein>
    <submittedName>
        <fullName evidence="2">Uncharacterized protein</fullName>
    </submittedName>
</protein>
<keyword evidence="3" id="KW-1185">Reference proteome</keyword>
<evidence type="ECO:0000313" key="3">
    <source>
        <dbReference type="Proteomes" id="UP000014629"/>
    </source>
</evidence>
<comment type="caution">
    <text evidence="2">The sequence shown here is derived from an EMBL/GenBank/DDBJ whole genome shotgun (WGS) entry which is preliminary data.</text>
</comment>
<reference evidence="2 3" key="1">
    <citation type="submission" date="2013-02" db="EMBL/GenBank/DDBJ databases">
        <title>Draft Genome Sequence of Streptomyces aurantiacus, Which Produces Setomimycin.</title>
        <authorList>
            <person name="Gruening B.A."/>
            <person name="Praeg A."/>
            <person name="Erxleben A."/>
            <person name="Guenther S."/>
            <person name="Mueller M."/>
        </authorList>
    </citation>
    <scope>NUCLEOTIDE SEQUENCE [LARGE SCALE GENOMIC DNA]</scope>
    <source>
        <strain evidence="2 3">JA 4570</strain>
    </source>
</reference>
<keyword evidence="1" id="KW-0732">Signal</keyword>
<sequence>MKIAKAAAGVAGVAMALGAASPAVAAPEPHGTDKQLLSDRLSTKALKNPIEDFGIAATVRPLGKTVDRLEADRLTTTFVTGAAATLSKISDVAGLH</sequence>